<evidence type="ECO:0000256" key="10">
    <source>
        <dbReference type="NCBIfam" id="TIGR00560"/>
    </source>
</evidence>
<dbReference type="PIRSF" id="PIRSF000847">
    <property type="entry name" value="Phos_ph_gly_syn"/>
    <property type="match status" value="1"/>
</dbReference>
<keyword evidence="9" id="KW-1208">Phospholipid metabolism</keyword>
<dbReference type="GO" id="GO:0016020">
    <property type="term" value="C:membrane"/>
    <property type="evidence" value="ECO:0007669"/>
    <property type="project" value="UniProtKB-SubCell"/>
</dbReference>
<dbReference type="InterPro" id="IPR004570">
    <property type="entry name" value="Phosphatidylglycerol_P_synth"/>
</dbReference>
<dbReference type="PANTHER" id="PTHR14269">
    <property type="entry name" value="CDP-DIACYLGLYCEROL--GLYCEROL-3-PHOSPHATE 3-PHOSPHATIDYLTRANSFERASE-RELATED"/>
    <property type="match status" value="1"/>
</dbReference>
<evidence type="ECO:0000256" key="9">
    <source>
        <dbReference type="ARBA" id="ARBA00023264"/>
    </source>
</evidence>
<sequence>MKKKKLKIRAYFVNFLTLFRIIAATIIGFFLYFFSKTDNFSLFLGSFFLFIIGSFSDLFDGFLSRRWNVVTEFGKIFDPITDKILTTTTFFFLAYLTLVPWFLVLIFVLRDIIIDGFRIFLAKKNVNVAANFWGKLKTILQIGAILTIFTGYSISYSISREIFQNYYYFFNSPVILACLVSLISGFIYLKILFRIAKIK</sequence>
<dbReference type="InterPro" id="IPR000462">
    <property type="entry name" value="CDP-OH_P_trans"/>
</dbReference>
<keyword evidence="4 11" id="KW-0812">Transmembrane</keyword>
<dbReference type="NCBIfam" id="TIGR00560">
    <property type="entry name" value="pgsA"/>
    <property type="match status" value="1"/>
</dbReference>
<dbReference type="InterPro" id="IPR050324">
    <property type="entry name" value="CDP-alcohol_PTase-I"/>
</dbReference>
<evidence type="ECO:0000256" key="1">
    <source>
        <dbReference type="ARBA" id="ARBA00004141"/>
    </source>
</evidence>
<keyword evidence="6" id="KW-0443">Lipid metabolism</keyword>
<evidence type="ECO:0000256" key="8">
    <source>
        <dbReference type="ARBA" id="ARBA00023209"/>
    </source>
</evidence>
<dbReference type="RefSeq" id="WP_011205937.1">
    <property type="nucleotide sequence ID" value="NC_006360.1"/>
</dbReference>
<organism evidence="12 13">
    <name type="scientific">Mesomycoplasma hyopneumoniae (strain 232)</name>
    <name type="common">Mycoplasma hyopneumoniae</name>
    <dbReference type="NCBI Taxonomy" id="295358"/>
    <lineage>
        <taxon>Bacteria</taxon>
        <taxon>Bacillati</taxon>
        <taxon>Mycoplasmatota</taxon>
        <taxon>Mycoplasmoidales</taxon>
        <taxon>Metamycoplasmataceae</taxon>
        <taxon>Mesomycoplasma</taxon>
    </lineage>
</organism>
<reference evidence="12 13" key="1">
    <citation type="journal article" date="2004" name="J. Bacteriol.">
        <title>The genome sequence of Mycoplasma hyopneumoniae strain 232, the agent of swine mycoplasmosis.</title>
        <authorList>
            <person name="Minion F.C."/>
            <person name="Lefkowitz E.J."/>
            <person name="Madsen M.L."/>
            <person name="Cleary B.J."/>
            <person name="Swartzell S.M."/>
            <person name="Mahairas G.G."/>
        </authorList>
    </citation>
    <scope>NUCLEOTIDE SEQUENCE [LARGE SCALE GENOMIC DNA]</scope>
    <source>
        <strain evidence="12 13">232</strain>
    </source>
</reference>
<name>Q601V2_MESH2</name>
<protein>
    <recommendedName>
        <fullName evidence="10">CDP-diacylglycerol--glycerol-3-phosphate 3-phosphatidyltransferase</fullName>
        <ecNumber evidence="10">2.7.8.5</ecNumber>
    </recommendedName>
</protein>
<keyword evidence="3" id="KW-0444">Lipid biosynthesis</keyword>
<keyword evidence="12" id="KW-0808">Transferase</keyword>
<dbReference type="InterPro" id="IPR043130">
    <property type="entry name" value="CDP-OH_PTrfase_TM_dom"/>
</dbReference>
<dbReference type="HOGENOM" id="CLU_051314_2_3_14"/>
<dbReference type="EMBL" id="AE017332">
    <property type="protein sequence ID" value="AAV27414.1"/>
    <property type="molecule type" value="Genomic_DNA"/>
</dbReference>
<evidence type="ECO:0000256" key="7">
    <source>
        <dbReference type="ARBA" id="ARBA00023136"/>
    </source>
</evidence>
<feature type="transmembrane region" description="Helical" evidence="11">
    <location>
        <begin position="84"/>
        <end position="109"/>
    </location>
</feature>
<dbReference type="GO" id="GO:0046474">
    <property type="term" value="P:glycerophospholipid biosynthetic process"/>
    <property type="evidence" value="ECO:0007669"/>
    <property type="project" value="TreeGrafter"/>
</dbReference>
<evidence type="ECO:0000256" key="6">
    <source>
        <dbReference type="ARBA" id="ARBA00023098"/>
    </source>
</evidence>
<dbReference type="PhylomeDB" id="Q601V2"/>
<keyword evidence="7 11" id="KW-0472">Membrane</keyword>
<dbReference type="AlphaFoldDB" id="Q601V2"/>
<comment type="similarity">
    <text evidence="2">Belongs to the CDP-alcohol phosphatidyltransferase class-I family.</text>
</comment>
<evidence type="ECO:0000256" key="5">
    <source>
        <dbReference type="ARBA" id="ARBA00022989"/>
    </source>
</evidence>
<feature type="transmembrane region" description="Helical" evidence="11">
    <location>
        <begin position="12"/>
        <end position="34"/>
    </location>
</feature>
<dbReference type="EC" id="2.7.8.5" evidence="10"/>
<keyword evidence="8" id="KW-0594">Phospholipid biosynthesis</keyword>
<dbReference type="GO" id="GO:0008444">
    <property type="term" value="F:CDP-diacylglycerol-glycerol-3-phosphate 3-phosphatidyltransferase activity"/>
    <property type="evidence" value="ECO:0007669"/>
    <property type="project" value="UniProtKB-UniRule"/>
</dbReference>
<dbReference type="Gene3D" id="1.20.120.1760">
    <property type="match status" value="1"/>
</dbReference>
<dbReference type="Pfam" id="PF01066">
    <property type="entry name" value="CDP-OH_P_transf"/>
    <property type="match status" value="1"/>
</dbReference>
<dbReference type="PANTHER" id="PTHR14269:SF62">
    <property type="entry name" value="CDP-DIACYLGLYCEROL--GLYCEROL-3-PHOSPHATE 3-PHOSPHATIDYLTRANSFERASE 1, CHLOROPLASTIC"/>
    <property type="match status" value="1"/>
</dbReference>
<evidence type="ECO:0000256" key="11">
    <source>
        <dbReference type="SAM" id="Phobius"/>
    </source>
</evidence>
<dbReference type="eggNOG" id="COG0558">
    <property type="taxonomic scope" value="Bacteria"/>
</dbReference>
<evidence type="ECO:0000256" key="4">
    <source>
        <dbReference type="ARBA" id="ARBA00022692"/>
    </source>
</evidence>
<feature type="transmembrane region" description="Helical" evidence="11">
    <location>
        <begin position="166"/>
        <end position="189"/>
    </location>
</feature>
<dbReference type="Proteomes" id="UP000006822">
    <property type="component" value="Chromosome"/>
</dbReference>
<dbReference type="KEGG" id="mhy:mhp099"/>
<evidence type="ECO:0000256" key="3">
    <source>
        <dbReference type="ARBA" id="ARBA00022516"/>
    </source>
</evidence>
<gene>
    <name evidence="12" type="primary">psgA</name>
    <name evidence="12" type="ordered locus">mhp099</name>
</gene>
<evidence type="ECO:0000256" key="2">
    <source>
        <dbReference type="ARBA" id="ARBA00010441"/>
    </source>
</evidence>
<evidence type="ECO:0000313" key="13">
    <source>
        <dbReference type="Proteomes" id="UP000006822"/>
    </source>
</evidence>
<accession>Q601V2</accession>
<proteinExistence type="inferred from homology"/>
<comment type="subcellular location">
    <subcellularLocation>
        <location evidence="1">Membrane</location>
        <topology evidence="1">Multi-pass membrane protein</topology>
    </subcellularLocation>
</comment>
<evidence type="ECO:0000313" key="12">
    <source>
        <dbReference type="EMBL" id="AAV27414.1"/>
    </source>
</evidence>
<keyword evidence="5 11" id="KW-1133">Transmembrane helix</keyword>